<reference evidence="1 2" key="1">
    <citation type="submission" date="2016-05" db="EMBL/GenBank/DDBJ databases">
        <title>Genome Sequence of Pseudomonas citronellolis Strain SJTE-3, an Estrogens and Persistent Organic Pollutants degradation strain.</title>
        <authorList>
            <person name="Liang R."/>
        </authorList>
    </citation>
    <scope>NUCLEOTIDE SEQUENCE [LARGE SCALE GENOMIC DNA]</scope>
    <source>
        <strain evidence="1 2">SJTE-3</strain>
    </source>
</reference>
<dbReference type="InterPro" id="IPR029033">
    <property type="entry name" value="His_PPase_superfam"/>
</dbReference>
<dbReference type="EMBL" id="CP015878">
    <property type="protein sequence ID" value="ANI14385.1"/>
    <property type="molecule type" value="Genomic_DNA"/>
</dbReference>
<gene>
    <name evidence="1" type="ORF">A9C11_10500</name>
</gene>
<evidence type="ECO:0000313" key="1">
    <source>
        <dbReference type="EMBL" id="ANI14385.1"/>
    </source>
</evidence>
<proteinExistence type="predicted"/>
<dbReference type="InterPro" id="IPR013078">
    <property type="entry name" value="His_Pase_superF_clade-1"/>
</dbReference>
<evidence type="ECO:0000313" key="2">
    <source>
        <dbReference type="Proteomes" id="UP000077748"/>
    </source>
</evidence>
<dbReference type="CDD" id="cd07067">
    <property type="entry name" value="HP_PGM_like"/>
    <property type="match status" value="1"/>
</dbReference>
<dbReference type="SUPFAM" id="SSF53254">
    <property type="entry name" value="Phosphoglycerate mutase-like"/>
    <property type="match status" value="1"/>
</dbReference>
<dbReference type="RefSeq" id="WP_064582614.1">
    <property type="nucleotide sequence ID" value="NZ_CP015878.1"/>
</dbReference>
<dbReference type="AlphaFoldDB" id="A0A1A9K9Y9"/>
<organism evidence="1 2">
    <name type="scientific">Pseudomonas citronellolis</name>
    <dbReference type="NCBI Taxonomy" id="53408"/>
    <lineage>
        <taxon>Bacteria</taxon>
        <taxon>Pseudomonadati</taxon>
        <taxon>Pseudomonadota</taxon>
        <taxon>Gammaproteobacteria</taxon>
        <taxon>Pseudomonadales</taxon>
        <taxon>Pseudomonadaceae</taxon>
        <taxon>Pseudomonas</taxon>
    </lineage>
</organism>
<dbReference type="SMART" id="SM00855">
    <property type="entry name" value="PGAM"/>
    <property type="match status" value="1"/>
</dbReference>
<sequence>MPSRLSFVCHGRTAAQRQGRFAQADEPLEPGQDERLAERRAGLKAPRRVLCAPELRARQTAAAWGAEPQLLEALRDCDYGAWRGQSLEALQATAAQDLAAWLTDPAAAPHGGESQVQLCERVGAWLDAFDEDGHFIVVSHPAVLRAAALHVLRADAAAFNAIDVEPLGVLRLVCNDRWRLRL</sequence>
<dbReference type="Proteomes" id="UP000077748">
    <property type="component" value="Chromosome"/>
</dbReference>
<dbReference type="Gene3D" id="3.40.50.1240">
    <property type="entry name" value="Phosphoglycerate mutase-like"/>
    <property type="match status" value="1"/>
</dbReference>
<dbReference type="Pfam" id="PF00300">
    <property type="entry name" value="His_Phos_1"/>
    <property type="match status" value="1"/>
</dbReference>
<name>A0A1A9K9Y9_9PSED</name>
<accession>A0A1A9K9Y9</accession>
<protein>
    <submittedName>
        <fullName evidence="1">Phosphoglycerate mutase</fullName>
    </submittedName>
</protein>